<keyword evidence="2" id="KW-0812">Transmembrane</keyword>
<evidence type="ECO:0000256" key="2">
    <source>
        <dbReference type="SAM" id="Phobius"/>
    </source>
</evidence>
<reference evidence="3" key="1">
    <citation type="submission" date="2014-07" db="EMBL/GenBank/DDBJ databases">
        <authorList>
            <person name="Zhang J.E."/>
            <person name="Yang H."/>
            <person name="Guo J."/>
            <person name="Deng Z."/>
            <person name="Luo H."/>
            <person name="Luo M."/>
            <person name="Zhao B."/>
        </authorList>
    </citation>
    <scope>NUCLEOTIDE SEQUENCE</scope>
    <source>
        <strain evidence="3">AM4</strain>
    </source>
</reference>
<keyword evidence="2" id="KW-0472">Membrane</keyword>
<dbReference type="RefSeq" id="WP_210579546.1">
    <property type="nucleotide sequence ID" value="NZ_LK995485.1"/>
</dbReference>
<keyword evidence="2" id="KW-1133">Transmembrane helix</keyword>
<protein>
    <submittedName>
        <fullName evidence="3">Uncharacterized protein</fullName>
    </submittedName>
</protein>
<feature type="transmembrane region" description="Helical" evidence="2">
    <location>
        <begin position="265"/>
        <end position="283"/>
    </location>
</feature>
<feature type="compositionally biased region" description="Low complexity" evidence="1">
    <location>
        <begin position="191"/>
        <end position="203"/>
    </location>
</feature>
<name>A0A1L7RAI3_9ACTO</name>
<dbReference type="EMBL" id="LK995485">
    <property type="protein sequence ID" value="CED90841.1"/>
    <property type="molecule type" value="Genomic_DNA"/>
</dbReference>
<evidence type="ECO:0000256" key="1">
    <source>
        <dbReference type="SAM" id="MobiDB-lite"/>
    </source>
</evidence>
<feature type="transmembrane region" description="Helical" evidence="2">
    <location>
        <begin position="228"/>
        <end position="245"/>
    </location>
</feature>
<feature type="transmembrane region" description="Helical" evidence="2">
    <location>
        <begin position="48"/>
        <end position="69"/>
    </location>
</feature>
<evidence type="ECO:0000313" key="3">
    <source>
        <dbReference type="EMBL" id="CED90841.1"/>
    </source>
</evidence>
<dbReference type="AlphaFoldDB" id="A0A1L7RAI3"/>
<proteinExistence type="predicted"/>
<organism evidence="3">
    <name type="scientific">Actinomyces succiniciruminis</name>
    <dbReference type="NCBI Taxonomy" id="1522002"/>
    <lineage>
        <taxon>Bacteria</taxon>
        <taxon>Bacillati</taxon>
        <taxon>Actinomycetota</taxon>
        <taxon>Actinomycetes</taxon>
        <taxon>Actinomycetales</taxon>
        <taxon>Actinomycetaceae</taxon>
        <taxon>Actinomyces</taxon>
    </lineage>
</organism>
<accession>A0A1L7RAI3</accession>
<sequence length="417" mass="44833">MTGIRQGGAESLVRRPSPFTYVFGGFFALLGVMFLIIGSRLLAFGVSVPPFAVAGVAGAAVLMIGGGLAPPLRFRTVFDATGIHSRGVLRTVHLPWPASRTAFVINVSERVRSENGGTTDVLTATVAVATPDGNVTLAAPRIAAMNPDGLRSRLEAEVDEIWAWARSRGYVREFEAAPDGPIPLAPTPRYDGPAPASAPADGLSPEDRALLSRDPLIFKPAGSAIRPAIILCVVYLALAGGMRLLTDLGPRHIPALGGRFPESGAFAGVSAALLISVLGYLLFSVFKTMRTRLTLVPEGLVWQDVWRTERLTWPPSRSCIFVLAFHESVRTTASLRLLAPDGVALRIPGLHWASRDERRALLAAEAMAQAIWEWGASSGAARDDGVYRPAADAEVEQRRVATAQRIEYLRTFPQEQR</sequence>
<feature type="region of interest" description="Disordered" evidence="1">
    <location>
        <begin position="182"/>
        <end position="204"/>
    </location>
</feature>
<feature type="transmembrane region" description="Helical" evidence="2">
    <location>
        <begin position="21"/>
        <end position="42"/>
    </location>
</feature>
<gene>
    <name evidence="3" type="ORF">AAM4_1009</name>
</gene>